<evidence type="ECO:0000313" key="3">
    <source>
        <dbReference type="Proteomes" id="UP000674318"/>
    </source>
</evidence>
<feature type="region of interest" description="Disordered" evidence="1">
    <location>
        <begin position="1009"/>
        <end position="1086"/>
    </location>
</feature>
<feature type="compositionally biased region" description="Low complexity" evidence="1">
    <location>
        <begin position="1642"/>
        <end position="1651"/>
    </location>
</feature>
<accession>A0A836IZ48</accession>
<feature type="region of interest" description="Disordered" evidence="1">
    <location>
        <begin position="723"/>
        <end position="796"/>
    </location>
</feature>
<dbReference type="EMBL" id="JAFJZO010000015">
    <property type="protein sequence ID" value="KAG5509083.1"/>
    <property type="molecule type" value="Genomic_DNA"/>
</dbReference>
<feature type="region of interest" description="Disordered" evidence="1">
    <location>
        <begin position="477"/>
        <end position="504"/>
    </location>
</feature>
<evidence type="ECO:0000256" key="1">
    <source>
        <dbReference type="SAM" id="MobiDB-lite"/>
    </source>
</evidence>
<gene>
    <name evidence="2" type="ORF">JKF63_06091</name>
</gene>
<evidence type="ECO:0000313" key="2">
    <source>
        <dbReference type="EMBL" id="KAG5509083.1"/>
    </source>
</evidence>
<feature type="compositionally biased region" description="Low complexity" evidence="1">
    <location>
        <begin position="1073"/>
        <end position="1086"/>
    </location>
</feature>
<feature type="region of interest" description="Disordered" evidence="1">
    <location>
        <begin position="211"/>
        <end position="241"/>
    </location>
</feature>
<dbReference type="Proteomes" id="UP000674318">
    <property type="component" value="Unassembled WGS sequence"/>
</dbReference>
<proteinExistence type="predicted"/>
<feature type="compositionally biased region" description="Basic and acidic residues" evidence="1">
    <location>
        <begin position="1615"/>
        <end position="1639"/>
    </location>
</feature>
<dbReference type="GeneID" id="94292120"/>
<feature type="compositionally biased region" description="Polar residues" evidence="1">
    <location>
        <begin position="650"/>
        <end position="664"/>
    </location>
</feature>
<feature type="region of interest" description="Disordered" evidence="1">
    <location>
        <begin position="524"/>
        <end position="546"/>
    </location>
</feature>
<reference evidence="2 3" key="1">
    <citation type="submission" date="2021-02" db="EMBL/GenBank/DDBJ databases">
        <title>Porcisia hertigi Genome sequencing and assembly.</title>
        <authorList>
            <person name="Almutairi H."/>
            <person name="Gatherer D."/>
        </authorList>
    </citation>
    <scope>NUCLEOTIDE SEQUENCE [LARGE SCALE GENOMIC DNA]</scope>
    <source>
        <strain evidence="2 3">C119</strain>
    </source>
</reference>
<dbReference type="RefSeq" id="XP_067758390.1">
    <property type="nucleotide sequence ID" value="XM_067902043.1"/>
</dbReference>
<feature type="compositionally biased region" description="Low complexity" evidence="1">
    <location>
        <begin position="766"/>
        <end position="779"/>
    </location>
</feature>
<protein>
    <submittedName>
        <fullName evidence="2">Uncharacterized protein</fullName>
    </submittedName>
</protein>
<feature type="region of interest" description="Disordered" evidence="1">
    <location>
        <begin position="650"/>
        <end position="685"/>
    </location>
</feature>
<feature type="compositionally biased region" description="Polar residues" evidence="1">
    <location>
        <begin position="128"/>
        <end position="140"/>
    </location>
</feature>
<dbReference type="OrthoDB" id="266570at2759"/>
<feature type="region of interest" description="Disordered" evidence="1">
    <location>
        <begin position="59"/>
        <end position="78"/>
    </location>
</feature>
<comment type="caution">
    <text evidence="2">The sequence shown here is derived from an EMBL/GenBank/DDBJ whole genome shotgun (WGS) entry which is preliminary data.</text>
</comment>
<dbReference type="KEGG" id="phet:94292120"/>
<keyword evidence="3" id="KW-1185">Reference proteome</keyword>
<sequence>MTCPAASGPIDDAASVYSESWRRQQQLLRYFALADLLGVSSTVNQQLLTAAATSFTSMGHTPDTPHAHSHRSTASDPAMHAHHLEDDILVDSVVQRLLDRCSDSNMSMSNARDPTKAVRLVVPSVVRRTQQPVRKQQPPSLTAVPWTAAPLSSQRSSPPPQQPSKGSHLPSVLSCPQGVARVDDLHAAFLPLLLVALLECASGQRGGSGVHITGSMAPMPRGDSDSDTVETDKPVSFPSPAQQRSCREALQKLLPLYMPLLLRRQRAVCDVVSAIVEALQVCSCGHHENGESTTEEEERQRRAYRLVHRDLCNREVKQWIYAVGHLSDTLVMSLSHVNREVGVAPAAPPPSSGAVGEDEDGLMEARWALETAGTWLRAAGLVHQDSVPVAKGPGLLDFVCRGGASKRAEASASIDSEQPQPNGGILVSVSAPSHRGNRGLLSTTAKTLALAEVMCTIVEETCNDICPCDVFIPPPPLQQQQQQQPDGGGHCNEPCESEPSSFAGDGSHFVSALRDVLTLFRAGHHKNSTRDPDTTLSSPELAPVEPQHRHGPLLAKLQEKEQGRQHRLLAAAERAVQQILHQQHHQHSGALWQSPDMVVALCSVTAHQLHVQLHRHEQRMADLFTASPATATAAMSAVLQRNIASFSSTVNAPSVDQGSHSGNGDASECSRHHGSPSGDGLPTAEAAKKPQLGKTLWLDDDEDDENAAAQLIKDQGRLRANSVEAEAELSSHDVRFPSTPDTATPVSAAAAADATILMSSHPPPSVSSAPSAAPVSTSPPYTPRNSQSSSSIPPSRYHEALTTIIESQCNPHAANKSVEDTGPPTCSSNDLYAPAGLMERLWELPARVPQDWTPALATLMACCSLCLSSSATKSRFSVPLGEPLLSNQTSETGALRSATTTTTAVADFEYSASGATEKRAASPKPTFFGFGLNGRPEVSTVMAPSRSVRSSVCNRSNTNSISGVSTAVDSTGGGNESAATVMAVGALAQWHLRGLIRQLRLPANGRVLLTEPAGTDGRQGTHTINSNTRSGRVPSSSSSSSSAPLASATHRTSTKLSPGGVAVKGAKRSDTWGAPSSSSSSPPAGGVLRRLDPVSLLASCFALMHLMQTQPRFFEYAKLSGRTMCELQLGVLEARWSSEPGCATEMLQRYALAAARGAVVSTAPTPISSVSGAPAGGRTDDPTSPPRGIADPFGHCQGARGFTRSRSLWSGDCGTQTEETSVDGLLRMDASGSDVHDNNVGGYGDAPDRASSPAAATCAFTEAFLVAASYVGCRALATSLRQVAATELDRREVKDLTRLSCGEWGLSAAVRDSSRPSRDLWADVLQAISGLLLEAHWTHRRSAVAIRRARGMATAAALCSTDQKRSRSRPCSHGVLQPVTHSVNRANMHPPPPPAATVEVKSPGPRASTCASGPPPQQLSDPQRAFTSEAVPITTSTHATPVLGDADGGPNAGLTHAVLTSTVPTMPSPLSTEAQFGIGSFFIALVRALLQLHASWTAAAAASDKSRHDQKPQHQDCPPRLLCVVQCLYAVASIIDDLLHDYVNAPPAALCDVLATMLVMQPQHSSAMLKTDGAAAPSPNVSARHSAWEALRLTPFWNGVLLGSLESASRAWISPKERRTTAASGNREDGRSRAHESRRPLSSTTGSPGSPKVSHGPPSLQRSCPPWQNLLGHIPCSRDAFATSWLPLAFRGPSHSSTSWTLLAQLATEEDLLLAGPSTTMTRYTAPTTAAMTGSDDLHEVPATGANAAGEFQQMSVSLVSCARYVQWIDTLCDAWRV</sequence>
<feature type="region of interest" description="Disordered" evidence="1">
    <location>
        <begin position="1164"/>
        <end position="1183"/>
    </location>
</feature>
<feature type="region of interest" description="Disordered" evidence="1">
    <location>
        <begin position="1384"/>
        <end position="1422"/>
    </location>
</feature>
<feature type="compositionally biased region" description="Low complexity" evidence="1">
    <location>
        <begin position="737"/>
        <end position="755"/>
    </location>
</feature>
<feature type="region of interest" description="Disordered" evidence="1">
    <location>
        <begin position="1615"/>
        <end position="1664"/>
    </location>
</feature>
<feature type="region of interest" description="Disordered" evidence="1">
    <location>
        <begin position="128"/>
        <end position="171"/>
    </location>
</feature>
<name>A0A836IZ48_9TRYP</name>
<feature type="compositionally biased region" description="Polar residues" evidence="1">
    <location>
        <begin position="1018"/>
        <end position="1034"/>
    </location>
</feature>
<feature type="compositionally biased region" description="Low complexity" evidence="1">
    <location>
        <begin position="786"/>
        <end position="795"/>
    </location>
</feature>
<organism evidence="2 3">
    <name type="scientific">Porcisia hertigi</name>
    <dbReference type="NCBI Taxonomy" id="2761500"/>
    <lineage>
        <taxon>Eukaryota</taxon>
        <taxon>Discoba</taxon>
        <taxon>Euglenozoa</taxon>
        <taxon>Kinetoplastea</taxon>
        <taxon>Metakinetoplastina</taxon>
        <taxon>Trypanosomatida</taxon>
        <taxon>Trypanosomatidae</taxon>
        <taxon>Leishmaniinae</taxon>
        <taxon>Porcisia</taxon>
    </lineage>
</organism>